<protein>
    <submittedName>
        <fullName evidence="5">Uncharacterized protein</fullName>
    </submittedName>
</protein>
<accession>A0A2H9TQU0</accession>
<dbReference type="STRING" id="1246581.A0A2H9TQU0"/>
<comment type="caution">
    <text evidence="5">The sequence shown here is derived from an EMBL/GenBank/DDBJ whole genome shotgun (WGS) entry which is preliminary data.</text>
</comment>
<organism evidence="5 6">
    <name type="scientific">Paramicrosporidium saccamoebae</name>
    <dbReference type="NCBI Taxonomy" id="1246581"/>
    <lineage>
        <taxon>Eukaryota</taxon>
        <taxon>Fungi</taxon>
        <taxon>Fungi incertae sedis</taxon>
        <taxon>Cryptomycota</taxon>
        <taxon>Cryptomycota incertae sedis</taxon>
        <taxon>Paramicrosporidium</taxon>
    </lineage>
</organism>
<proteinExistence type="inferred from homology"/>
<feature type="repeat" description="WD" evidence="4">
    <location>
        <begin position="94"/>
        <end position="126"/>
    </location>
</feature>
<dbReference type="PROSITE" id="PS50294">
    <property type="entry name" value="WD_REPEATS_REGION"/>
    <property type="match status" value="2"/>
</dbReference>
<dbReference type="InterPro" id="IPR015943">
    <property type="entry name" value="WD40/YVTN_repeat-like_dom_sf"/>
</dbReference>
<evidence type="ECO:0000313" key="6">
    <source>
        <dbReference type="Proteomes" id="UP000240830"/>
    </source>
</evidence>
<evidence type="ECO:0000256" key="3">
    <source>
        <dbReference type="ARBA" id="ARBA00022737"/>
    </source>
</evidence>
<evidence type="ECO:0000256" key="1">
    <source>
        <dbReference type="ARBA" id="ARBA00010143"/>
    </source>
</evidence>
<dbReference type="AlphaFoldDB" id="A0A2H9TQU0"/>
<dbReference type="EMBL" id="MTSL01000008">
    <property type="protein sequence ID" value="PJF20107.1"/>
    <property type="molecule type" value="Genomic_DNA"/>
</dbReference>
<dbReference type="GO" id="GO:0006364">
    <property type="term" value="P:rRNA processing"/>
    <property type="evidence" value="ECO:0007669"/>
    <property type="project" value="TreeGrafter"/>
</dbReference>
<keyword evidence="2 4" id="KW-0853">WD repeat</keyword>
<dbReference type="Gene3D" id="2.130.10.10">
    <property type="entry name" value="YVTN repeat-like/Quinoprotein amine dehydrogenase"/>
    <property type="match status" value="1"/>
</dbReference>
<evidence type="ECO:0000313" key="5">
    <source>
        <dbReference type="EMBL" id="PJF20107.1"/>
    </source>
</evidence>
<dbReference type="InterPro" id="IPR045227">
    <property type="entry name" value="WDR18/Ipi3/RID3"/>
</dbReference>
<evidence type="ECO:0000256" key="2">
    <source>
        <dbReference type="ARBA" id="ARBA00022574"/>
    </source>
</evidence>
<keyword evidence="3" id="KW-0677">Repeat</keyword>
<dbReference type="PANTHER" id="PTHR18763:SF0">
    <property type="entry name" value="WD REPEAT-CONTAINING PROTEIN 18"/>
    <property type="match status" value="1"/>
</dbReference>
<dbReference type="SMART" id="SM00320">
    <property type="entry name" value="WD40"/>
    <property type="match status" value="5"/>
</dbReference>
<sequence length="408" mass="44661">MIGQVILAAVADPKSADTGHIQRWDLSTGVSLGTPLKEFYAESSTNPVALYPPNTLLHSWALSCLNTKNSSLNYHLIGKERPVHRYFGQDRLCSLCISPDSSYLVAGNEEGKVMAWEIVSGEMVVFLEGAHLQRVTKATLTSDGEYLVTSSADGTVKVWSWSALLAGEGSSMWNLDDHTDMVTDTHLGFGVDRNCRMATACRDRQVRLYDLVDAHLLACFEFPSAVLKVKMTAAETLIFAACEDGNIYIIDLAADAGEIAEQSAVSYSQRSDRTRLAGHKSAVVSIELSMDEECLISGDAEGNVLIWNISTRQIMRRLAADGHVRWIGVVHKASFEAALDQKARLIAGQPKRAMSSVQSSWTVLVPELSMAKITTTTAQQPATVVDTKELDELRAGYSQLIDHIFAKY</sequence>
<feature type="repeat" description="WD" evidence="4">
    <location>
        <begin position="128"/>
        <end position="160"/>
    </location>
</feature>
<dbReference type="InterPro" id="IPR001680">
    <property type="entry name" value="WD40_rpt"/>
</dbReference>
<dbReference type="PROSITE" id="PS50082">
    <property type="entry name" value="WD_REPEATS_2"/>
    <property type="match status" value="3"/>
</dbReference>
<gene>
    <name evidence="5" type="ORF">PSACC_00085</name>
</gene>
<name>A0A2H9TQU0_9FUNG</name>
<dbReference type="Pfam" id="PF00400">
    <property type="entry name" value="WD40"/>
    <property type="match status" value="3"/>
</dbReference>
<keyword evidence="6" id="KW-1185">Reference proteome</keyword>
<feature type="repeat" description="WD" evidence="4">
    <location>
        <begin position="276"/>
        <end position="317"/>
    </location>
</feature>
<dbReference type="GO" id="GO:0005656">
    <property type="term" value="C:nuclear pre-replicative complex"/>
    <property type="evidence" value="ECO:0007669"/>
    <property type="project" value="TreeGrafter"/>
</dbReference>
<comment type="similarity">
    <text evidence="1">Belongs to the WD repeat IPI3/WDR18 family.</text>
</comment>
<dbReference type="OrthoDB" id="756370at2759"/>
<evidence type="ECO:0000256" key="4">
    <source>
        <dbReference type="PROSITE-ProRule" id="PRU00221"/>
    </source>
</evidence>
<dbReference type="SUPFAM" id="SSF50998">
    <property type="entry name" value="Quinoprotein alcohol dehydrogenase-like"/>
    <property type="match status" value="1"/>
</dbReference>
<dbReference type="PANTHER" id="PTHR18763">
    <property type="entry name" value="WD-REPEAT PROTEIN 18"/>
    <property type="match status" value="1"/>
</dbReference>
<dbReference type="GO" id="GO:0120330">
    <property type="term" value="C:rixosome complex"/>
    <property type="evidence" value="ECO:0007669"/>
    <property type="project" value="TreeGrafter"/>
</dbReference>
<dbReference type="InterPro" id="IPR011047">
    <property type="entry name" value="Quinoprotein_ADH-like_sf"/>
</dbReference>
<dbReference type="GO" id="GO:0006261">
    <property type="term" value="P:DNA-templated DNA replication"/>
    <property type="evidence" value="ECO:0007669"/>
    <property type="project" value="TreeGrafter"/>
</dbReference>
<reference evidence="5 6" key="1">
    <citation type="submission" date="2016-10" db="EMBL/GenBank/DDBJ databases">
        <title>The genome of Paramicrosporidium saccamoebae is the missing link in understanding Cryptomycota and Microsporidia evolution.</title>
        <authorList>
            <person name="Quandt C.A."/>
            <person name="Beaudet D."/>
            <person name="Corsaro D."/>
            <person name="Michel R."/>
            <person name="Corradi N."/>
            <person name="James T."/>
        </authorList>
    </citation>
    <scope>NUCLEOTIDE SEQUENCE [LARGE SCALE GENOMIC DNA]</scope>
    <source>
        <strain evidence="5 6">KSL3</strain>
    </source>
</reference>
<dbReference type="Proteomes" id="UP000240830">
    <property type="component" value="Unassembled WGS sequence"/>
</dbReference>